<keyword evidence="3" id="KW-0001">2Fe-2S</keyword>
<comment type="cofactor">
    <cofactor evidence="8">
        <name>[2Fe-2S] cluster</name>
        <dbReference type="ChEBI" id="CHEBI:190135"/>
    </cofactor>
</comment>
<dbReference type="CDD" id="cd00207">
    <property type="entry name" value="fer2"/>
    <property type="match status" value="1"/>
</dbReference>
<dbReference type="SUPFAM" id="SSF54292">
    <property type="entry name" value="2Fe-2S ferredoxin-like"/>
    <property type="match status" value="1"/>
</dbReference>
<evidence type="ECO:0000256" key="7">
    <source>
        <dbReference type="ARBA" id="ARBA00023014"/>
    </source>
</evidence>
<evidence type="ECO:0000256" key="3">
    <source>
        <dbReference type="ARBA" id="ARBA00022714"/>
    </source>
</evidence>
<evidence type="ECO:0000256" key="5">
    <source>
        <dbReference type="ARBA" id="ARBA00022982"/>
    </source>
</evidence>
<reference evidence="11" key="1">
    <citation type="submission" date="2016-10" db="EMBL/GenBank/DDBJ databases">
        <authorList>
            <person name="Varghese N."/>
            <person name="Submissions S."/>
        </authorList>
    </citation>
    <scope>NUCLEOTIDE SEQUENCE [LARGE SCALE GENOMIC DNA]</scope>
    <source>
        <strain evidence="11">LMG 24000</strain>
    </source>
</reference>
<keyword evidence="2" id="KW-0813">Transport</keyword>
<name>A0A1H4F7K2_9BURK</name>
<dbReference type="GO" id="GO:0046872">
    <property type="term" value="F:metal ion binding"/>
    <property type="evidence" value="ECO:0007669"/>
    <property type="project" value="UniProtKB-KW"/>
</dbReference>
<keyword evidence="6" id="KW-0408">Iron</keyword>
<dbReference type="EMBL" id="FNRQ01000004">
    <property type="protein sequence ID" value="SEA93191.1"/>
    <property type="molecule type" value="Genomic_DNA"/>
</dbReference>
<keyword evidence="4" id="KW-0479">Metal-binding</keyword>
<gene>
    <name evidence="10" type="ORF">SAMN05192564_104166</name>
</gene>
<evidence type="ECO:0000256" key="8">
    <source>
        <dbReference type="ARBA" id="ARBA00034078"/>
    </source>
</evidence>
<dbReference type="Proteomes" id="UP000198638">
    <property type="component" value="Unassembled WGS sequence"/>
</dbReference>
<dbReference type="AlphaFoldDB" id="A0A1H4F7K2"/>
<dbReference type="Gene3D" id="3.10.20.30">
    <property type="match status" value="1"/>
</dbReference>
<protein>
    <submittedName>
        <fullName evidence="10">Ferredoxin</fullName>
    </submittedName>
</protein>
<dbReference type="InterPro" id="IPR001041">
    <property type="entry name" value="2Fe-2S_ferredoxin-type"/>
</dbReference>
<dbReference type="OrthoDB" id="9806195at2"/>
<sequence>MACRPFSEPDSSASVDNDNDARTFLVRIEPLGKTFDAPDSLTVLEAAGFAGLRLPRSCRNGTCRTCMCQLKEGRVRYTIEWPGLTQEEKAEGLILPCVAIAASDLVIDVPDMVDAVELQQS</sequence>
<organism evidence="10 11">
    <name type="scientific">Paraburkholderia sartisoli</name>
    <dbReference type="NCBI Taxonomy" id="83784"/>
    <lineage>
        <taxon>Bacteria</taxon>
        <taxon>Pseudomonadati</taxon>
        <taxon>Pseudomonadota</taxon>
        <taxon>Betaproteobacteria</taxon>
        <taxon>Burkholderiales</taxon>
        <taxon>Burkholderiaceae</taxon>
        <taxon>Paraburkholderia</taxon>
    </lineage>
</organism>
<proteinExistence type="inferred from homology"/>
<evidence type="ECO:0000256" key="2">
    <source>
        <dbReference type="ARBA" id="ARBA00022448"/>
    </source>
</evidence>
<evidence type="ECO:0000256" key="1">
    <source>
        <dbReference type="ARBA" id="ARBA00007874"/>
    </source>
</evidence>
<accession>A0A1H4F7K2</accession>
<keyword evidence="7" id="KW-0411">Iron-sulfur</keyword>
<evidence type="ECO:0000313" key="11">
    <source>
        <dbReference type="Proteomes" id="UP000198638"/>
    </source>
</evidence>
<dbReference type="GO" id="GO:0051537">
    <property type="term" value="F:2 iron, 2 sulfur cluster binding"/>
    <property type="evidence" value="ECO:0007669"/>
    <property type="project" value="UniProtKB-KW"/>
</dbReference>
<dbReference type="Pfam" id="PF00111">
    <property type="entry name" value="Fer2"/>
    <property type="match status" value="1"/>
</dbReference>
<dbReference type="InterPro" id="IPR036010">
    <property type="entry name" value="2Fe-2S_ferredoxin-like_sf"/>
</dbReference>
<dbReference type="STRING" id="83784.SAMN05192564_104166"/>
<dbReference type="PANTHER" id="PTHR43112">
    <property type="entry name" value="FERREDOXIN"/>
    <property type="match status" value="1"/>
</dbReference>
<evidence type="ECO:0000256" key="6">
    <source>
        <dbReference type="ARBA" id="ARBA00023004"/>
    </source>
</evidence>
<feature type="domain" description="2Fe-2S ferredoxin-type" evidence="9">
    <location>
        <begin position="24"/>
        <end position="113"/>
    </location>
</feature>
<keyword evidence="11" id="KW-1185">Reference proteome</keyword>
<keyword evidence="5" id="KW-0249">Electron transport</keyword>
<dbReference type="InterPro" id="IPR012675">
    <property type="entry name" value="Beta-grasp_dom_sf"/>
</dbReference>
<evidence type="ECO:0000259" key="9">
    <source>
        <dbReference type="PROSITE" id="PS51085"/>
    </source>
</evidence>
<evidence type="ECO:0000256" key="4">
    <source>
        <dbReference type="ARBA" id="ARBA00022723"/>
    </source>
</evidence>
<dbReference type="PROSITE" id="PS51085">
    <property type="entry name" value="2FE2S_FER_2"/>
    <property type="match status" value="1"/>
</dbReference>
<comment type="similarity">
    <text evidence="1">Belongs to the 2Fe2S plant-type ferredoxin family.</text>
</comment>
<evidence type="ECO:0000313" key="10">
    <source>
        <dbReference type="EMBL" id="SEA93191.1"/>
    </source>
</evidence>
<dbReference type="PANTHER" id="PTHR43112:SF3">
    <property type="entry name" value="FERREDOXIN-2, CHLOROPLASTIC"/>
    <property type="match status" value="1"/>
</dbReference>